<evidence type="ECO:0000256" key="1">
    <source>
        <dbReference type="ARBA" id="ARBA00022553"/>
    </source>
</evidence>
<evidence type="ECO:0000256" key="3">
    <source>
        <dbReference type="ARBA" id="ARBA00022777"/>
    </source>
</evidence>
<dbReference type="AlphaFoldDB" id="E6TV62"/>
<keyword evidence="6" id="KW-1185">Reference proteome</keyword>
<evidence type="ECO:0000259" key="4">
    <source>
        <dbReference type="SMART" id="SM01317"/>
    </source>
</evidence>
<reference evidence="5" key="1">
    <citation type="submission" date="2010-12" db="EMBL/GenBank/DDBJ databases">
        <title>Complete sequence of Bacillus cellulosilyticus DSM 2522.</title>
        <authorList>
            <consortium name="US DOE Joint Genome Institute"/>
            <person name="Lucas S."/>
            <person name="Copeland A."/>
            <person name="Lapidus A."/>
            <person name="Cheng J.-F."/>
            <person name="Bruce D."/>
            <person name="Goodwin L."/>
            <person name="Pitluck S."/>
            <person name="Chertkov O."/>
            <person name="Detter J.C."/>
            <person name="Han C."/>
            <person name="Tapia R."/>
            <person name="Land M."/>
            <person name="Hauser L."/>
            <person name="Jeffries C."/>
            <person name="Kyrpides N."/>
            <person name="Ivanova N."/>
            <person name="Mikhailova N."/>
            <person name="Brumm P."/>
            <person name="Mead D."/>
            <person name="Woyke T."/>
        </authorList>
    </citation>
    <scope>NUCLEOTIDE SEQUENCE [LARGE SCALE GENOMIC DNA]</scope>
    <source>
        <strain evidence="5">DSM 2522</strain>
    </source>
</reference>
<dbReference type="InterPro" id="IPR016122">
    <property type="entry name" value="SpoOB_C"/>
</dbReference>
<dbReference type="Gene3D" id="3.30.565.30">
    <property type="entry name" value="Sporulation initiation phosphotransferase B (SpoOB), C-terminal domain"/>
    <property type="match status" value="1"/>
</dbReference>
<dbReference type="HOGENOM" id="CLU_126491_0_0_9"/>
<dbReference type="GO" id="GO:0000155">
    <property type="term" value="F:phosphorelay sensor kinase activity"/>
    <property type="evidence" value="ECO:0007669"/>
    <property type="project" value="InterPro"/>
</dbReference>
<dbReference type="KEGG" id="bco:Bcell_1483"/>
<accession>E6TV62</accession>
<organism evidence="5 6">
    <name type="scientific">Evansella cellulosilytica (strain ATCC 21833 / DSM 2522 / FERM P-1141 / JCM 9156 / N-4)</name>
    <name type="common">Bacillus cellulosilyticus</name>
    <dbReference type="NCBI Taxonomy" id="649639"/>
    <lineage>
        <taxon>Bacteria</taxon>
        <taxon>Bacillati</taxon>
        <taxon>Bacillota</taxon>
        <taxon>Bacilli</taxon>
        <taxon>Bacillales</taxon>
        <taxon>Bacillaceae</taxon>
        <taxon>Evansella</taxon>
    </lineage>
</organism>
<dbReference type="Pfam" id="PF14689">
    <property type="entry name" value="SPOB_a"/>
    <property type="match status" value="1"/>
</dbReference>
<feature type="domain" description="Sporulation initiation phosphotransferase B C-terminal" evidence="4">
    <location>
        <begin position="59"/>
        <end position="170"/>
    </location>
</feature>
<dbReference type="SUPFAM" id="SSF55890">
    <property type="entry name" value="Sporulation response regulatory protein Spo0B"/>
    <property type="match status" value="1"/>
</dbReference>
<dbReference type="Pfam" id="PF14682">
    <property type="entry name" value="SPOB_ab"/>
    <property type="match status" value="1"/>
</dbReference>
<dbReference type="InterPro" id="IPR016120">
    <property type="entry name" value="Sig_transdc_His_kin_SpoOB"/>
</dbReference>
<proteinExistence type="predicted"/>
<dbReference type="SMART" id="SM01317">
    <property type="entry name" value="SPOB_ab"/>
    <property type="match status" value="1"/>
</dbReference>
<name>E6TV62_EVAC2</name>
<dbReference type="Proteomes" id="UP000001401">
    <property type="component" value="Chromosome"/>
</dbReference>
<dbReference type="InterPro" id="IPR039506">
    <property type="entry name" value="SPOB_a"/>
</dbReference>
<dbReference type="OrthoDB" id="2375606at2"/>
<dbReference type="RefSeq" id="WP_013488083.1">
    <property type="nucleotide sequence ID" value="NC_014829.1"/>
</dbReference>
<keyword evidence="3" id="KW-0418">Kinase</keyword>
<keyword evidence="1" id="KW-0597">Phosphoprotein</keyword>
<keyword evidence="2" id="KW-0808">Transferase</keyword>
<dbReference type="InterPro" id="IPR037100">
    <property type="entry name" value="Spo0B_C_sf"/>
</dbReference>
<dbReference type="STRING" id="649639.Bcell_1483"/>
<dbReference type="eggNOG" id="COG3290">
    <property type="taxonomic scope" value="Bacteria"/>
</dbReference>
<gene>
    <name evidence="5" type="ordered locus">Bcell_1483</name>
</gene>
<evidence type="ECO:0000256" key="2">
    <source>
        <dbReference type="ARBA" id="ARBA00022679"/>
    </source>
</evidence>
<dbReference type="Gene3D" id="1.10.287.130">
    <property type="match status" value="1"/>
</dbReference>
<sequence length="177" mass="20960">MTKEWDVVEVLRHYRHDWLNKLQLIKGNLDIGRLEKVDSLIDDVIRQTKNESHLSNMNVKHLATRLLTFNWEEHPFVLHFEVINGKENWQPAETKVMSILEALFTFFNEHAKQGYDNQLYLTLKDLNGIEIEIDYHGQLSKITAFQEDLRKFKESFSSVIAELESEENSIYIHIKMT</sequence>
<protein>
    <recommendedName>
        <fullName evidence="4">Sporulation initiation phosphotransferase B C-terminal domain-containing protein</fullName>
    </recommendedName>
</protein>
<evidence type="ECO:0000313" key="5">
    <source>
        <dbReference type="EMBL" id="ADU29746.1"/>
    </source>
</evidence>
<evidence type="ECO:0000313" key="6">
    <source>
        <dbReference type="Proteomes" id="UP000001401"/>
    </source>
</evidence>
<dbReference type="EMBL" id="CP002394">
    <property type="protein sequence ID" value="ADU29746.1"/>
    <property type="molecule type" value="Genomic_DNA"/>
</dbReference>